<dbReference type="GO" id="GO:0000271">
    <property type="term" value="P:polysaccharide biosynthetic process"/>
    <property type="evidence" value="ECO:0007669"/>
    <property type="project" value="TreeGrafter"/>
</dbReference>
<feature type="transmembrane region" description="Helical" evidence="1">
    <location>
        <begin position="91"/>
        <end position="109"/>
    </location>
</feature>
<name>A0A9E7D5H9_9HYPH</name>
<dbReference type="GO" id="GO:0016020">
    <property type="term" value="C:membrane"/>
    <property type="evidence" value="ECO:0007669"/>
    <property type="project" value="TreeGrafter"/>
</dbReference>
<proteinExistence type="predicted"/>
<evidence type="ECO:0000313" key="4">
    <source>
        <dbReference type="Proteomes" id="UP000831684"/>
    </source>
</evidence>
<feature type="transmembrane region" description="Helical" evidence="1">
    <location>
        <begin position="300"/>
        <end position="322"/>
    </location>
</feature>
<feature type="transmembrane region" description="Helical" evidence="1">
    <location>
        <begin position="188"/>
        <end position="209"/>
    </location>
</feature>
<dbReference type="PANTHER" id="PTHR23028">
    <property type="entry name" value="ACETYLTRANSFERASE"/>
    <property type="match status" value="1"/>
</dbReference>
<sequence>MMPAPSDRPAARLDSLQLGRALAAAAVVAHHAALASDAFTSESWGLLRELGSYGVDYFFVLSGFIIYYVHGSDPKNAYYAFIFMEKRIIRVYVPYLPISIAMIILYIALPTISQGGRDWGLVSSLTLLPMDSPPALNVAWTLVFEMIFYVIFALSYYTNCFLFASLVWPALTLAINIIGFYSEITSPLWTHVFNLLILEFVAGVLMSFLFLRLPTAFWPVPTVAGVILSAIYFIVPPTHHIPFGLALAPLVLGLAQMETHYSLRLPGPILLLGAASYAMYLVHSPLQSLLARVLQPLDSWILTFTACSVFGIVAGIAYHLLFERPMLRRLSRRTGSRSA</sequence>
<keyword evidence="3" id="KW-0012">Acyltransferase</keyword>
<keyword evidence="1" id="KW-0472">Membrane</keyword>
<dbReference type="InterPro" id="IPR050879">
    <property type="entry name" value="Acyltransferase_3"/>
</dbReference>
<dbReference type="PANTHER" id="PTHR23028:SF131">
    <property type="entry name" value="BLR2367 PROTEIN"/>
    <property type="match status" value="1"/>
</dbReference>
<evidence type="ECO:0000259" key="2">
    <source>
        <dbReference type="Pfam" id="PF01757"/>
    </source>
</evidence>
<feature type="transmembrane region" description="Helical" evidence="1">
    <location>
        <begin position="269"/>
        <end position="288"/>
    </location>
</feature>
<feature type="domain" description="Acyltransferase 3" evidence="2">
    <location>
        <begin position="15"/>
        <end position="317"/>
    </location>
</feature>
<dbReference type="AlphaFoldDB" id="A0A9E7D5H9"/>
<dbReference type="Pfam" id="PF01757">
    <property type="entry name" value="Acyl_transf_3"/>
    <property type="match status" value="1"/>
</dbReference>
<organism evidence="3 4">
    <name type="scientific">Ancylobacter polymorphus</name>
    <dbReference type="NCBI Taxonomy" id="223390"/>
    <lineage>
        <taxon>Bacteria</taxon>
        <taxon>Pseudomonadati</taxon>
        <taxon>Pseudomonadota</taxon>
        <taxon>Alphaproteobacteria</taxon>
        <taxon>Hyphomicrobiales</taxon>
        <taxon>Xanthobacteraceae</taxon>
        <taxon>Ancylobacter</taxon>
    </lineage>
</organism>
<dbReference type="GO" id="GO:0016747">
    <property type="term" value="F:acyltransferase activity, transferring groups other than amino-acyl groups"/>
    <property type="evidence" value="ECO:0007669"/>
    <property type="project" value="InterPro"/>
</dbReference>
<keyword evidence="1" id="KW-0812">Transmembrane</keyword>
<feature type="transmembrane region" description="Helical" evidence="1">
    <location>
        <begin position="216"/>
        <end position="235"/>
    </location>
</feature>
<dbReference type="KEGG" id="apol:K9D25_08990"/>
<feature type="transmembrane region" description="Helical" evidence="1">
    <location>
        <begin position="135"/>
        <end position="154"/>
    </location>
</feature>
<dbReference type="EMBL" id="CP083239">
    <property type="protein sequence ID" value="UOK72817.1"/>
    <property type="molecule type" value="Genomic_DNA"/>
</dbReference>
<dbReference type="RefSeq" id="WP_244450512.1">
    <property type="nucleotide sequence ID" value="NZ_CP083239.1"/>
</dbReference>
<reference evidence="3" key="1">
    <citation type="submission" date="2021-09" db="EMBL/GenBank/DDBJ databases">
        <title>Network and meta-omics reveal the key degrader and cooperation patterns in an efficient 1,4-dioxane-degrading microbial community.</title>
        <authorList>
            <person name="Dai C."/>
        </authorList>
    </citation>
    <scope>NUCLEOTIDE SEQUENCE</scope>
    <source>
        <strain evidence="3">ZM13</strain>
    </source>
</reference>
<dbReference type="InterPro" id="IPR002656">
    <property type="entry name" value="Acyl_transf_3_dom"/>
</dbReference>
<evidence type="ECO:0000313" key="3">
    <source>
        <dbReference type="EMBL" id="UOK72817.1"/>
    </source>
</evidence>
<feature type="transmembrane region" description="Helical" evidence="1">
    <location>
        <begin position="161"/>
        <end position="182"/>
    </location>
</feature>
<keyword evidence="3" id="KW-0808">Transferase</keyword>
<dbReference type="Proteomes" id="UP000831684">
    <property type="component" value="Chromosome"/>
</dbReference>
<evidence type="ECO:0000256" key="1">
    <source>
        <dbReference type="SAM" id="Phobius"/>
    </source>
</evidence>
<protein>
    <submittedName>
        <fullName evidence="3">Acyltransferase</fullName>
    </submittedName>
</protein>
<feature type="transmembrane region" description="Helical" evidence="1">
    <location>
        <begin position="241"/>
        <end position="257"/>
    </location>
</feature>
<feature type="transmembrane region" description="Helical" evidence="1">
    <location>
        <begin position="51"/>
        <end position="70"/>
    </location>
</feature>
<keyword evidence="1" id="KW-1133">Transmembrane helix</keyword>
<accession>A0A9E7D5H9</accession>
<gene>
    <name evidence="3" type="ORF">K9D25_08990</name>
</gene>